<protein>
    <submittedName>
        <fullName evidence="2">4-amino-4-deoxychorismate lyase</fullName>
    </submittedName>
</protein>
<dbReference type="InterPro" id="IPR043131">
    <property type="entry name" value="BCAT-like_N"/>
</dbReference>
<dbReference type="NCBIfam" id="NF005887">
    <property type="entry name" value="PRK07849.1-2"/>
    <property type="match status" value="1"/>
</dbReference>
<comment type="caution">
    <text evidence="2">The sequence shown here is derived from an EMBL/GenBank/DDBJ whole genome shotgun (WGS) entry which is preliminary data.</text>
</comment>
<dbReference type="SUPFAM" id="SSF56752">
    <property type="entry name" value="D-aminoacid aminotransferase-like PLP-dependent enzymes"/>
    <property type="match status" value="1"/>
</dbReference>
<reference evidence="2" key="1">
    <citation type="journal article" date="2014" name="Int. J. Syst. Evol. Microbiol.">
        <title>Complete genome sequence of Corynebacterium casei LMG S-19264T (=DSM 44701T), isolated from a smear-ripened cheese.</title>
        <authorList>
            <consortium name="US DOE Joint Genome Institute (JGI-PGF)"/>
            <person name="Walter F."/>
            <person name="Albersmeier A."/>
            <person name="Kalinowski J."/>
            <person name="Ruckert C."/>
        </authorList>
    </citation>
    <scope>NUCLEOTIDE SEQUENCE</scope>
    <source>
        <strain evidence="2">CGMCC 4.5737</strain>
    </source>
</reference>
<proteinExistence type="inferred from homology"/>
<keyword evidence="3" id="KW-1185">Reference proteome</keyword>
<accession>A0A8J3CIV2</accession>
<dbReference type="EMBL" id="BMMK01000030">
    <property type="protein sequence ID" value="GGM73267.1"/>
    <property type="molecule type" value="Genomic_DNA"/>
</dbReference>
<dbReference type="PANTHER" id="PTHR42743">
    <property type="entry name" value="AMINO-ACID AMINOTRANSFERASE"/>
    <property type="match status" value="1"/>
</dbReference>
<evidence type="ECO:0000313" key="2">
    <source>
        <dbReference type="EMBL" id="GGM73267.1"/>
    </source>
</evidence>
<dbReference type="NCBIfam" id="NF005886">
    <property type="entry name" value="PRK07849.1-1"/>
    <property type="match status" value="1"/>
</dbReference>
<organism evidence="2 3">
    <name type="scientific">Longimycelium tulufanense</name>
    <dbReference type="NCBI Taxonomy" id="907463"/>
    <lineage>
        <taxon>Bacteria</taxon>
        <taxon>Bacillati</taxon>
        <taxon>Actinomycetota</taxon>
        <taxon>Actinomycetes</taxon>
        <taxon>Pseudonocardiales</taxon>
        <taxon>Pseudonocardiaceae</taxon>
        <taxon>Longimycelium</taxon>
    </lineage>
</organism>
<evidence type="ECO:0000313" key="3">
    <source>
        <dbReference type="Proteomes" id="UP000637578"/>
    </source>
</evidence>
<dbReference type="GO" id="GO:0046394">
    <property type="term" value="P:carboxylic acid biosynthetic process"/>
    <property type="evidence" value="ECO:0007669"/>
    <property type="project" value="UniProtKB-ARBA"/>
</dbReference>
<dbReference type="Pfam" id="PF01063">
    <property type="entry name" value="Aminotran_4"/>
    <property type="match status" value="1"/>
</dbReference>
<name>A0A8J3CIV2_9PSEU</name>
<dbReference type="InterPro" id="IPR001544">
    <property type="entry name" value="Aminotrans_IV"/>
</dbReference>
<dbReference type="AlphaFoldDB" id="A0A8J3CIV2"/>
<keyword evidence="2" id="KW-0456">Lyase</keyword>
<comment type="similarity">
    <text evidence="1">Belongs to the class-IV pyridoxal-phosphate-dependent aminotransferase family.</text>
</comment>
<gene>
    <name evidence="2" type="primary">pabC</name>
    <name evidence="2" type="ORF">GCM10012275_49830</name>
</gene>
<dbReference type="Proteomes" id="UP000637578">
    <property type="component" value="Unassembled WGS sequence"/>
</dbReference>
<dbReference type="InterPro" id="IPR043132">
    <property type="entry name" value="BCAT-like_C"/>
</dbReference>
<reference evidence="2" key="2">
    <citation type="submission" date="2020-09" db="EMBL/GenBank/DDBJ databases">
        <authorList>
            <person name="Sun Q."/>
            <person name="Zhou Y."/>
        </authorList>
    </citation>
    <scope>NUCLEOTIDE SEQUENCE</scope>
    <source>
        <strain evidence="2">CGMCC 4.5737</strain>
    </source>
</reference>
<dbReference type="GO" id="GO:0005829">
    <property type="term" value="C:cytosol"/>
    <property type="evidence" value="ECO:0007669"/>
    <property type="project" value="TreeGrafter"/>
</dbReference>
<evidence type="ECO:0000256" key="1">
    <source>
        <dbReference type="ARBA" id="ARBA00009320"/>
    </source>
</evidence>
<dbReference type="InterPro" id="IPR050571">
    <property type="entry name" value="Class-IV_PLP-Dep_Aminotrnsfr"/>
</dbReference>
<sequence>MSWAGRAWAYCDAMRVLAGLDGALLDPEAPLLRADDLAATRGDGVFETVLVVDGKPRELGPHLDRLARSAAMLDLPAPDPSAWERCVKAVISAWRGGREMALKLVYTRGPEFGDGTPTAYGMGLPIGAGALRARVEGVSALTLERGFAPEHAGRSPWLLLGAKTLSYAVNMAALRYAERQGADEVVFLASDGSVLEGPTSTVVVANGRTLRTPPPSIGILPGTTQGALFRAAERAGWTTKVERLRPDDIRGADGLFLVSSVRKVTFVHTLDGTPLPNLEPRRALHAELSDLYESEYRT</sequence>
<dbReference type="GO" id="GO:0016829">
    <property type="term" value="F:lyase activity"/>
    <property type="evidence" value="ECO:0007669"/>
    <property type="project" value="UniProtKB-KW"/>
</dbReference>
<dbReference type="Gene3D" id="3.20.10.10">
    <property type="entry name" value="D-amino Acid Aminotransferase, subunit A, domain 2"/>
    <property type="match status" value="1"/>
</dbReference>
<dbReference type="Gene3D" id="3.30.470.10">
    <property type="match status" value="1"/>
</dbReference>
<dbReference type="InterPro" id="IPR036038">
    <property type="entry name" value="Aminotransferase-like"/>
</dbReference>
<dbReference type="PANTHER" id="PTHR42743:SF11">
    <property type="entry name" value="AMINODEOXYCHORISMATE LYASE"/>
    <property type="match status" value="1"/>
</dbReference>